<evidence type="ECO:0000313" key="2">
    <source>
        <dbReference type="EMBL" id="APD92460.1"/>
    </source>
</evidence>
<keyword evidence="1" id="KW-0812">Transmembrane</keyword>
<feature type="transmembrane region" description="Helical" evidence="1">
    <location>
        <begin position="67"/>
        <end position="87"/>
    </location>
</feature>
<gene>
    <name evidence="2" type="ORF">BM524_21395</name>
</gene>
<dbReference type="EMBL" id="CP018025">
    <property type="protein sequence ID" value="APD92460.1"/>
    <property type="molecule type" value="Genomic_DNA"/>
</dbReference>
<feature type="transmembrane region" description="Helical" evidence="1">
    <location>
        <begin position="42"/>
        <end position="60"/>
    </location>
</feature>
<reference evidence="2 3" key="1">
    <citation type="submission" date="2016-11" db="EMBL/GenBank/DDBJ databases">
        <title>Networking in microbes: conjugative elements and plasmids in the genus Alteromonas.</title>
        <authorList>
            <person name="Lopez-Perez M."/>
            <person name="Ramon-Marco N."/>
            <person name="Rodriguez-Valera F."/>
        </authorList>
    </citation>
    <scope>NUCLEOTIDE SEQUENCE [LARGE SCALE GENOMIC DNA]</scope>
    <source>
        <strain evidence="2 3">CP48</strain>
        <plasmid evidence="3">pamcp48-600</plasmid>
    </source>
</reference>
<accession>A0AAC9NT29</accession>
<organism evidence="2 3">
    <name type="scientific">Alteromonas mediterranea</name>
    <dbReference type="NCBI Taxonomy" id="314275"/>
    <lineage>
        <taxon>Bacteria</taxon>
        <taxon>Pseudomonadati</taxon>
        <taxon>Pseudomonadota</taxon>
        <taxon>Gammaproteobacteria</taxon>
        <taxon>Alteromonadales</taxon>
        <taxon>Alteromonadaceae</taxon>
        <taxon>Alteromonas/Salinimonas group</taxon>
        <taxon>Alteromonas</taxon>
    </lineage>
</organism>
<name>A0AAC9NT29_9ALTE</name>
<keyword evidence="1" id="KW-1133">Transmembrane helix</keyword>
<feature type="transmembrane region" description="Helical" evidence="1">
    <location>
        <begin position="465"/>
        <end position="483"/>
    </location>
</feature>
<proteinExistence type="predicted"/>
<sequence length="504" mass="57021">MKIFVALITALYLGIELQAWLFLTELYTKTLTPKVLGEYERFGYASFGIGVCILFIRIAAKNNSVKKFSLAILLVPLIYVASVWSLYEAVQRSASYIGDKPKALKSSVLTLSQPSWDNAFLYYFGTPQIDEGKVSRLMELYPPSEKLIQSSYIQGIRSIDDFSGVYNKAVGRLDKEVVNALIKRARLFSVDIQSDVREQESLNAIALQQAINERWLANLNPWFLSSYYRNLDLYPDSLMSAKTYYKEQLDNLDFHAPKLAFSYPSIGIAIDVVNWPVKKQSFTKDIEKVKDRALISKFLGYKQTVEAEPTIQGLNYFRFLVSSKLFEPLVLEDDAFPMLPWDSGASIYDDSAFLFGAMQIAPFFFKDGEPVVNFSMLSERETQLKYIDRIRVGLPQSLRSHWIEYQKQSFIELSRDSSAWSSPASFALNKDLVRVGGVLPLMLFLSTVMLAINLAFGLSTGWKNAAITVSAIIIAGLGAHLGFTEYLKQMLLLISVKEPQIFVF</sequence>
<evidence type="ECO:0000256" key="1">
    <source>
        <dbReference type="SAM" id="Phobius"/>
    </source>
</evidence>
<feature type="transmembrane region" description="Helical" evidence="1">
    <location>
        <begin position="438"/>
        <end position="458"/>
    </location>
</feature>
<dbReference type="AlphaFoldDB" id="A0AAC9NT29"/>
<keyword evidence="2" id="KW-0614">Plasmid</keyword>
<dbReference type="RefSeq" id="WP_071961085.1">
    <property type="nucleotide sequence ID" value="NZ_CP018025.1"/>
</dbReference>
<keyword evidence="1" id="KW-0472">Membrane</keyword>
<geneLocation type="plasmid" evidence="3">
    <name>pamcp48-600</name>
</geneLocation>
<protein>
    <submittedName>
        <fullName evidence="2">Uncharacterized protein</fullName>
    </submittedName>
</protein>
<dbReference type="Proteomes" id="UP000182101">
    <property type="component" value="Plasmid pAMCP48-600"/>
</dbReference>
<evidence type="ECO:0000313" key="3">
    <source>
        <dbReference type="Proteomes" id="UP000182101"/>
    </source>
</evidence>